<name>A0A7S0MV08_9CHLO</name>
<gene>
    <name evidence="1" type="ORF">POBO1169_LOCUS2335</name>
</gene>
<accession>A0A7S0MV08</accession>
<proteinExistence type="predicted"/>
<sequence>MGKPKGSATWHGVVFPKDDKGERTTTKLGKKVWAAAAAAIEDNQAAIDAINKEKDWRHKYGTHVMDLAEKQMWSPEAAVKSAKAGLDCIHSEFEFIREGECRKLSEVMAAPKKADSFATVTIKGEGLFPNTANLVELPAEGDLPAVTGEKAVERVKEWVAQGVVEPDVATAFAEVVNKPDVMLRARTKVYVLLGATSEMCPLKALLALGCTVVAIQRPSPRVVKLIQAAKASPGTLILPAKPGTDTTGMADETLAQVAGADVLTQTPEIRDWLAQLLPEKDLVIGSYIYLDGEAHVRAAVAMDAIAASVCEARPATGLAYLASPATCYPIPKEACEDAAARHAAAPWWHGPTSLLFGGWAKATCPEVRGEAGVSHHMYNGLSVIQGPNYALAKTLQNWRCVVAVSEGRQVSANMAPASKTDSVMHVKAVARAMNGMETFEPLKPFEGATASSTMAVLLVHDMGVPQSAEKALRHRHPMQLFECGGVHGGLWRCPYTFDSLGTASYLFGLFK</sequence>
<evidence type="ECO:0000313" key="1">
    <source>
        <dbReference type="EMBL" id="CAD8652135.1"/>
    </source>
</evidence>
<dbReference type="AlphaFoldDB" id="A0A7S0MV08"/>
<organism evidence="1">
    <name type="scientific">Pyramimonas obovata</name>
    <dbReference type="NCBI Taxonomy" id="1411642"/>
    <lineage>
        <taxon>Eukaryota</taxon>
        <taxon>Viridiplantae</taxon>
        <taxon>Chlorophyta</taxon>
        <taxon>Pyramimonadophyceae</taxon>
        <taxon>Pyramimonadales</taxon>
        <taxon>Pyramimonadaceae</taxon>
        <taxon>Pyramimonas</taxon>
        <taxon>Pyramimonas incertae sedis</taxon>
    </lineage>
</organism>
<dbReference type="EMBL" id="HBFA01004625">
    <property type="protein sequence ID" value="CAD8652135.1"/>
    <property type="molecule type" value="Transcribed_RNA"/>
</dbReference>
<reference evidence="1" key="1">
    <citation type="submission" date="2021-01" db="EMBL/GenBank/DDBJ databases">
        <authorList>
            <person name="Corre E."/>
            <person name="Pelletier E."/>
            <person name="Niang G."/>
            <person name="Scheremetjew M."/>
            <person name="Finn R."/>
            <person name="Kale V."/>
            <person name="Holt S."/>
            <person name="Cochrane G."/>
            <person name="Meng A."/>
            <person name="Brown T."/>
            <person name="Cohen L."/>
        </authorList>
    </citation>
    <scope>NUCLEOTIDE SEQUENCE</scope>
    <source>
        <strain evidence="1">CCMP722</strain>
    </source>
</reference>
<protein>
    <submittedName>
        <fullName evidence="1">Uncharacterized protein</fullName>
    </submittedName>
</protein>